<dbReference type="SUPFAM" id="SSF53850">
    <property type="entry name" value="Periplasmic binding protein-like II"/>
    <property type="match status" value="1"/>
</dbReference>
<evidence type="ECO:0000259" key="1">
    <source>
        <dbReference type="Pfam" id="PF00496"/>
    </source>
</evidence>
<dbReference type="GO" id="GO:1904680">
    <property type="term" value="F:peptide transmembrane transporter activity"/>
    <property type="evidence" value="ECO:0007669"/>
    <property type="project" value="TreeGrafter"/>
</dbReference>
<dbReference type="Proteomes" id="UP000480222">
    <property type="component" value="Unassembled WGS sequence"/>
</dbReference>
<dbReference type="PANTHER" id="PTHR30290:SF65">
    <property type="entry name" value="MONOACYL PHOSPHATIDYLINOSITOL TETRAMANNOSIDE-BINDING PROTEIN LPQW-RELATED"/>
    <property type="match status" value="1"/>
</dbReference>
<accession>A0A811G3Q2</accession>
<dbReference type="InterPro" id="IPR000914">
    <property type="entry name" value="SBP_5_dom"/>
</dbReference>
<dbReference type="EMBL" id="CADDAV010000019">
    <property type="protein sequence ID" value="CAB0607154.1"/>
    <property type="molecule type" value="Genomic_DNA"/>
</dbReference>
<comment type="caution">
    <text evidence="2">The sequence shown here is derived from an EMBL/GenBank/DDBJ whole genome shotgun (WGS) entry which is preliminary data.</text>
</comment>
<organism evidence="2 3">
    <name type="scientific">Corynebacterium diphtheriae</name>
    <dbReference type="NCBI Taxonomy" id="1717"/>
    <lineage>
        <taxon>Bacteria</taxon>
        <taxon>Bacillati</taxon>
        <taxon>Actinomycetota</taxon>
        <taxon>Actinomycetes</taxon>
        <taxon>Mycobacteriales</taxon>
        <taxon>Corynebacteriaceae</taxon>
        <taxon>Corynebacterium</taxon>
    </lineage>
</organism>
<dbReference type="Pfam" id="PF00496">
    <property type="entry name" value="SBP_bac_5"/>
    <property type="match status" value="1"/>
</dbReference>
<dbReference type="PANTHER" id="PTHR30290">
    <property type="entry name" value="PERIPLASMIC BINDING COMPONENT OF ABC TRANSPORTER"/>
    <property type="match status" value="1"/>
</dbReference>
<dbReference type="InterPro" id="IPR039424">
    <property type="entry name" value="SBP_5"/>
</dbReference>
<protein>
    <submittedName>
        <fullName evidence="2">Peptide ABC transporter</fullName>
    </submittedName>
</protein>
<dbReference type="Gene3D" id="3.40.190.10">
    <property type="entry name" value="Periplasmic binding protein-like II"/>
    <property type="match status" value="1"/>
</dbReference>
<dbReference type="RefSeq" id="WP_070799066.1">
    <property type="nucleotide sequence ID" value="NZ_CP040520.1"/>
</dbReference>
<name>A0A811G3Q2_CORDP</name>
<dbReference type="AlphaFoldDB" id="A0A811G3Q2"/>
<feature type="domain" description="Solute-binding protein family 5" evidence="1">
    <location>
        <begin position="146"/>
        <end position="437"/>
    </location>
</feature>
<dbReference type="Gene3D" id="3.10.105.10">
    <property type="entry name" value="Dipeptide-binding Protein, Domain 3"/>
    <property type="match status" value="1"/>
</dbReference>
<gene>
    <name evidence="2" type="ORF">CIP107547_01556</name>
</gene>
<proteinExistence type="predicted"/>
<evidence type="ECO:0000313" key="2">
    <source>
        <dbReference type="EMBL" id="CAB0607154.1"/>
    </source>
</evidence>
<evidence type="ECO:0000313" key="3">
    <source>
        <dbReference type="Proteomes" id="UP000480222"/>
    </source>
</evidence>
<sequence>MRCGQLDRVDSILVGVSYYNFPSPQGIGNVLVGKAKQTVRIRIPSMNLRKEAVRVGGVLSVSVMAVALSSCSAHPESSLSQSNQLGYAVNDRLVTTNAGSTEGASTNAQLLAGRLYPAPYVSGPKGQLIPNLSMASAQVLPGINQKIVYTISPDAVYSDGEAVTCDDYLLAFTAGTYDYVFDSYMPLMKQIDKVECKPRDREVTVTLKENFGSRWRQLFPAGVILPAHAIARKMGVTLEDLNTVLQSRDVDALQPIAEVWNRGFSLDQFDPDLQVSSGPYKVDRVGDRGEVYLTRNPHYGGQPAEIESVVVWPKGANLKELKDAGSLEIAEVASSKEIDWLDRNDSTNSFDVQAQSGVLTEELLLANAGVFATRENRQAFASCIDQSSIASESSALSGVEVAPVTARTIRANDPMAGHVKDLTEAHLHSDVEQARRLTGQTIAIGYEGPDARMEAIVANIRRSCEPAGILVVDAHQEGSGIRDLSRSFTTDHGYQFDKIGTIDVVLKALDPATEFESVATTSNNIAATRQAELSTWDVVPSIPLASQPRVFVVDRRVSNVVLNTDLAGIGWNMDRWFFSKNSK</sequence>
<dbReference type="GO" id="GO:0015833">
    <property type="term" value="P:peptide transport"/>
    <property type="evidence" value="ECO:0007669"/>
    <property type="project" value="TreeGrafter"/>
</dbReference>
<reference evidence="2 3" key="1">
    <citation type="submission" date="2020-02" db="EMBL/GenBank/DDBJ databases">
        <authorList>
            <person name="Brisse S."/>
        </authorList>
    </citation>
    <scope>NUCLEOTIDE SEQUENCE [LARGE SCALE GENOMIC DNA]</scope>
    <source>
        <strain evidence="2">CIP107547</strain>
    </source>
</reference>
<dbReference type="Gene3D" id="3.90.76.10">
    <property type="entry name" value="Dipeptide-binding Protein, Domain 1"/>
    <property type="match status" value="1"/>
</dbReference>